<dbReference type="AlphaFoldDB" id="A0A8H6JBL3"/>
<proteinExistence type="predicted"/>
<comment type="caution">
    <text evidence="2">The sequence shown here is derived from an EMBL/GenBank/DDBJ whole genome shotgun (WGS) entry which is preliminary data.</text>
</comment>
<evidence type="ECO:0000313" key="2">
    <source>
        <dbReference type="EMBL" id="KAF6810114.1"/>
    </source>
</evidence>
<name>A0A8H6JBL3_9PEZI</name>
<dbReference type="Proteomes" id="UP000652219">
    <property type="component" value="Unassembled WGS sequence"/>
</dbReference>
<accession>A0A8H6JBL3</accession>
<evidence type="ECO:0008006" key="4">
    <source>
        <dbReference type="Google" id="ProtNLM"/>
    </source>
</evidence>
<gene>
    <name evidence="2" type="ORF">CSOJ01_06526</name>
</gene>
<evidence type="ECO:0000256" key="1">
    <source>
        <dbReference type="SAM" id="SignalP"/>
    </source>
</evidence>
<feature type="signal peptide" evidence="1">
    <location>
        <begin position="1"/>
        <end position="20"/>
    </location>
</feature>
<dbReference type="EMBL" id="WIGN01000091">
    <property type="protein sequence ID" value="KAF6810114.1"/>
    <property type="molecule type" value="Genomic_DNA"/>
</dbReference>
<reference evidence="2 3" key="1">
    <citation type="journal article" date="2020" name="Phytopathology">
        <title>Genome Sequence Resources of Colletotrichum truncatum, C. plurivorum, C. musicola, and C. sojae: Four Species Pathogenic to Soybean (Glycine max).</title>
        <authorList>
            <person name="Rogerio F."/>
            <person name="Boufleur T.R."/>
            <person name="Ciampi-Guillardi M."/>
            <person name="Sukno S.A."/>
            <person name="Thon M.R."/>
            <person name="Massola Junior N.S."/>
            <person name="Baroncelli R."/>
        </authorList>
    </citation>
    <scope>NUCLEOTIDE SEQUENCE [LARGE SCALE GENOMIC DNA]</scope>
    <source>
        <strain evidence="2 3">LFN0009</strain>
    </source>
</reference>
<protein>
    <recommendedName>
        <fullName evidence="4">Secreted protein</fullName>
    </recommendedName>
</protein>
<keyword evidence="3" id="KW-1185">Reference proteome</keyword>
<feature type="chain" id="PRO_5034470800" description="Secreted protein" evidence="1">
    <location>
        <begin position="21"/>
        <end position="172"/>
    </location>
</feature>
<keyword evidence="1" id="KW-0732">Signal</keyword>
<dbReference type="PANTHER" id="PTHR35605">
    <property type="entry name" value="ECP2 EFFECTOR PROTEIN DOMAIN-CONTAINING PROTEIN-RELATED"/>
    <property type="match status" value="1"/>
</dbReference>
<sequence>MRSGYLHVVALLSLSGLVSSTPAPHRDATSHAPLVPRSPFPNRKVFIPQWEVQAHPDGEKIKLNGTAQEVLKQLRSINPDYDSHFGLDEDDEEAETGLQERQIPGTGTNVLFQTVICNQFEKAYQNRVLEGAQYLRRTKGQPELSAGPQECGRVSCAYNAAIWWCNDVSSLS</sequence>
<dbReference type="PANTHER" id="PTHR35605:SF1">
    <property type="entry name" value="ECP2 EFFECTOR PROTEIN DOMAIN-CONTAINING PROTEIN-RELATED"/>
    <property type="match status" value="1"/>
</dbReference>
<evidence type="ECO:0000313" key="3">
    <source>
        <dbReference type="Proteomes" id="UP000652219"/>
    </source>
</evidence>
<organism evidence="2 3">
    <name type="scientific">Colletotrichum sojae</name>
    <dbReference type="NCBI Taxonomy" id="2175907"/>
    <lineage>
        <taxon>Eukaryota</taxon>
        <taxon>Fungi</taxon>
        <taxon>Dikarya</taxon>
        <taxon>Ascomycota</taxon>
        <taxon>Pezizomycotina</taxon>
        <taxon>Sordariomycetes</taxon>
        <taxon>Hypocreomycetidae</taxon>
        <taxon>Glomerellales</taxon>
        <taxon>Glomerellaceae</taxon>
        <taxon>Colletotrichum</taxon>
        <taxon>Colletotrichum orchidearum species complex</taxon>
    </lineage>
</organism>